<organism evidence="2 3">
    <name type="scientific">Araneus ventricosus</name>
    <name type="common">Orbweaver spider</name>
    <name type="synonym">Epeira ventricosa</name>
    <dbReference type="NCBI Taxonomy" id="182803"/>
    <lineage>
        <taxon>Eukaryota</taxon>
        <taxon>Metazoa</taxon>
        <taxon>Ecdysozoa</taxon>
        <taxon>Arthropoda</taxon>
        <taxon>Chelicerata</taxon>
        <taxon>Arachnida</taxon>
        <taxon>Araneae</taxon>
        <taxon>Araneomorphae</taxon>
        <taxon>Entelegynae</taxon>
        <taxon>Araneoidea</taxon>
        <taxon>Araneidae</taxon>
        <taxon>Araneus</taxon>
    </lineage>
</organism>
<feature type="signal peptide" evidence="1">
    <location>
        <begin position="1"/>
        <end position="22"/>
    </location>
</feature>
<sequence length="132" mass="14675">MGPPRTAARYFQAVLLPGQCLAASGCAPRGADRSNTCGARSTRTAHTYAAVLRITTHPRTASAVLRAAHVPRVRTRITLPHAAWTHVLTRGHLQYRRFLRYAWDNVIPAAWTPQYHAWTRSTAHGQRTGPRT</sequence>
<gene>
    <name evidence="2" type="ORF">AVEN_60124_1</name>
</gene>
<protein>
    <recommendedName>
        <fullName evidence="4">Secreted protein</fullName>
    </recommendedName>
</protein>
<evidence type="ECO:0000313" key="2">
    <source>
        <dbReference type="EMBL" id="GBM52928.1"/>
    </source>
</evidence>
<proteinExistence type="predicted"/>
<dbReference type="PROSITE" id="PS51257">
    <property type="entry name" value="PROKAR_LIPOPROTEIN"/>
    <property type="match status" value="1"/>
</dbReference>
<accession>A0A4Y2GK88</accession>
<dbReference type="AlphaFoldDB" id="A0A4Y2GK88"/>
<keyword evidence="3" id="KW-1185">Reference proteome</keyword>
<keyword evidence="1" id="KW-0732">Signal</keyword>
<reference evidence="2 3" key="1">
    <citation type="journal article" date="2019" name="Sci. Rep.">
        <title>Orb-weaving spider Araneus ventricosus genome elucidates the spidroin gene catalogue.</title>
        <authorList>
            <person name="Kono N."/>
            <person name="Nakamura H."/>
            <person name="Ohtoshi R."/>
            <person name="Moran D.A.P."/>
            <person name="Shinohara A."/>
            <person name="Yoshida Y."/>
            <person name="Fujiwara M."/>
            <person name="Mori M."/>
            <person name="Tomita M."/>
            <person name="Arakawa K."/>
        </authorList>
    </citation>
    <scope>NUCLEOTIDE SEQUENCE [LARGE SCALE GENOMIC DNA]</scope>
</reference>
<name>A0A4Y2GK88_ARAVE</name>
<dbReference type="Proteomes" id="UP000499080">
    <property type="component" value="Unassembled WGS sequence"/>
</dbReference>
<dbReference type="EMBL" id="BGPR01001400">
    <property type="protein sequence ID" value="GBM52928.1"/>
    <property type="molecule type" value="Genomic_DNA"/>
</dbReference>
<evidence type="ECO:0000313" key="3">
    <source>
        <dbReference type="Proteomes" id="UP000499080"/>
    </source>
</evidence>
<comment type="caution">
    <text evidence="2">The sequence shown here is derived from an EMBL/GenBank/DDBJ whole genome shotgun (WGS) entry which is preliminary data.</text>
</comment>
<evidence type="ECO:0008006" key="4">
    <source>
        <dbReference type="Google" id="ProtNLM"/>
    </source>
</evidence>
<evidence type="ECO:0000256" key="1">
    <source>
        <dbReference type="SAM" id="SignalP"/>
    </source>
</evidence>
<feature type="chain" id="PRO_5021324474" description="Secreted protein" evidence="1">
    <location>
        <begin position="23"/>
        <end position="132"/>
    </location>
</feature>